<gene>
    <name evidence="2" type="ORF">BM92_19620</name>
    <name evidence="3" type="ORF">C439_16818</name>
</gene>
<reference evidence="3 4" key="1">
    <citation type="journal article" date="2014" name="PLoS Genet.">
        <title>Phylogenetically driven sequencing of extremely halophilic archaea reveals strategies for static and dynamic osmo-response.</title>
        <authorList>
            <person name="Becker E.A."/>
            <person name="Seitzer P.M."/>
            <person name="Tritt A."/>
            <person name="Larsen D."/>
            <person name="Krusor M."/>
            <person name="Yao A.I."/>
            <person name="Wu D."/>
            <person name="Madern D."/>
            <person name="Eisen J.A."/>
            <person name="Darling A.E."/>
            <person name="Facciotti M.T."/>
        </authorList>
    </citation>
    <scope>NUCLEOTIDE SEQUENCE [LARGE SCALE GENOMIC DNA]</scope>
    <source>
        <strain evidence="3">ATCC 33500</strain>
        <strain evidence="4">ATCC 33500 / DSM 1411 / JCM 8866 / NBRC 14739 / NCIMB 2177 / R-4</strain>
    </source>
</reference>
<dbReference type="AlphaFoldDB" id="M0IP34"/>
<evidence type="ECO:0000313" key="2">
    <source>
        <dbReference type="EMBL" id="AHZ24015.1"/>
    </source>
</evidence>
<keyword evidence="2" id="KW-0614">Plasmid</keyword>
<organism evidence="3 4">
    <name type="scientific">Haloferax mediterranei (strain ATCC 33500 / DSM 1411 / JCM 8866 / NBRC 14739 / NCIMB 2177 / R-4)</name>
    <name type="common">Halobacterium mediterranei</name>
    <dbReference type="NCBI Taxonomy" id="523841"/>
    <lineage>
        <taxon>Archaea</taxon>
        <taxon>Methanobacteriati</taxon>
        <taxon>Methanobacteriota</taxon>
        <taxon>Stenosarchaea group</taxon>
        <taxon>Halobacteria</taxon>
        <taxon>Halobacteriales</taxon>
        <taxon>Haloferacaceae</taxon>
        <taxon>Haloferax</taxon>
    </lineage>
</organism>
<name>M0IP34_HALMT</name>
<dbReference type="PATRIC" id="fig|523841.21.peg.3383"/>
<accession>M0IP34</accession>
<evidence type="ECO:0000313" key="3">
    <source>
        <dbReference type="EMBL" id="ELZ97598.1"/>
    </source>
</evidence>
<protein>
    <submittedName>
        <fullName evidence="3">Uncharacterized protein</fullName>
    </submittedName>
</protein>
<proteinExistence type="predicted"/>
<evidence type="ECO:0000313" key="5">
    <source>
        <dbReference type="Proteomes" id="UP000027075"/>
    </source>
</evidence>
<dbReference type="EMBL" id="AOLO01000014">
    <property type="protein sequence ID" value="ELZ97598.1"/>
    <property type="molecule type" value="Genomic_DNA"/>
</dbReference>
<evidence type="ECO:0000313" key="4">
    <source>
        <dbReference type="Proteomes" id="UP000011603"/>
    </source>
</evidence>
<dbReference type="Proteomes" id="UP000027075">
    <property type="component" value="Plasmid HMPLAS3"/>
</dbReference>
<evidence type="ECO:0000256" key="1">
    <source>
        <dbReference type="SAM" id="MobiDB-lite"/>
    </source>
</evidence>
<reference evidence="2 5" key="2">
    <citation type="submission" date="2014-04" db="EMBL/GenBank/DDBJ databases">
        <title>Transcriptional profiles of Haloferax mediterranei on the basis of nitrogen availability.</title>
        <authorList>
            <person name="Bautista V."/>
        </authorList>
    </citation>
    <scope>NUCLEOTIDE SEQUENCE [LARGE SCALE GENOMIC DNA]</scope>
    <source>
        <strain evidence="2">ATCC 33500</strain>
        <strain evidence="5">ATCC 33500 / DSM 1411 / JCM 8866 / NBRC 14739 / NCIMB 2177 / R-4</strain>
        <plasmid evidence="2">HMPLAS3</plasmid>
        <plasmid evidence="5">Plasmid HMPLAS3</plasmid>
    </source>
</reference>
<geneLocation type="plasmid" evidence="2 5">
    <name>HMPLAS3</name>
</geneLocation>
<dbReference type="Proteomes" id="UP000011603">
    <property type="component" value="Unassembled WGS sequence"/>
</dbReference>
<feature type="region of interest" description="Disordered" evidence="1">
    <location>
        <begin position="96"/>
        <end position="120"/>
    </location>
</feature>
<sequence>MDLEQFDPDAGFGDAADAVLESFGNRIRGSPLEHVSLALAAEQAASGVPELTVAADEMPHEWRETLASRYLPGLVVAPRPATDDELGEAPSIWAAREATDGEPTVYAARTSPPFPRDRVS</sequence>
<keyword evidence="4" id="KW-1185">Reference proteome</keyword>
<dbReference type="EMBL" id="CP007552">
    <property type="protein sequence ID" value="AHZ24015.1"/>
    <property type="molecule type" value="Genomic_DNA"/>
</dbReference>